<accession>R4WTY6</accession>
<dbReference type="AlphaFoldDB" id="R4WTY6"/>
<organism evidence="1">
    <name type="scientific">Riptortus pedestris</name>
    <name type="common">Bean bug</name>
    <dbReference type="NCBI Taxonomy" id="329032"/>
    <lineage>
        <taxon>Eukaryota</taxon>
        <taxon>Metazoa</taxon>
        <taxon>Ecdysozoa</taxon>
        <taxon>Arthropoda</taxon>
        <taxon>Hexapoda</taxon>
        <taxon>Insecta</taxon>
        <taxon>Pterygota</taxon>
        <taxon>Neoptera</taxon>
        <taxon>Paraneoptera</taxon>
        <taxon>Hemiptera</taxon>
        <taxon>Heteroptera</taxon>
        <taxon>Panheteroptera</taxon>
        <taxon>Pentatomomorpha</taxon>
        <taxon>Coreoidea</taxon>
        <taxon>Alydidae</taxon>
        <taxon>Riptortus</taxon>
    </lineage>
</organism>
<dbReference type="EMBL" id="AK418172">
    <property type="protein sequence ID" value="BAN21387.1"/>
    <property type="molecule type" value="mRNA"/>
</dbReference>
<name>R4WTY6_RIPPE</name>
<evidence type="ECO:0000313" key="1">
    <source>
        <dbReference type="EMBL" id="BAN21387.1"/>
    </source>
</evidence>
<sequence>MKASRWKKFRDKRLEINGHLKKIRRKLKKKHFAEDTEHDIYVYIYILEYGEERRMFNEMWTMKFFFN</sequence>
<protein>
    <submittedName>
        <fullName evidence="1">Unkown protein</fullName>
    </submittedName>
</protein>
<reference evidence="1" key="1">
    <citation type="journal article" date="2013" name="PLoS ONE">
        <title>Gene expression in gut symbiotic organ of stinkbug affected by extracellular bacterial symbiont.</title>
        <authorList>
            <person name="Futahashi R."/>
            <person name="Tanaka K."/>
            <person name="Tanahashi M."/>
            <person name="Nikoh N."/>
            <person name="Kikuchi Y."/>
            <person name="Lee B.L."/>
            <person name="Fukatsu T."/>
        </authorList>
    </citation>
    <scope>NUCLEOTIDE SEQUENCE</scope>
    <source>
        <tissue evidence="1">Midgut</tissue>
    </source>
</reference>
<proteinExistence type="evidence at transcript level"/>